<evidence type="ECO:0000313" key="2">
    <source>
        <dbReference type="Proteomes" id="UP000241238"/>
    </source>
</evidence>
<dbReference type="RefSeq" id="WP_005947243.1">
    <property type="nucleotide sequence ID" value="NZ_CP028103.1"/>
</dbReference>
<name>A0ABN5JJN7_FUSVA</name>
<dbReference type="InterPro" id="IPR053182">
    <property type="entry name" value="YobU-like_regulator"/>
</dbReference>
<sequence>MEKVCVLSEKRLNNFKYPDIAEKIQKLWYDTSVKIPKDKELNKYAVYSEYESDYKGDYTLFIGVDKIDSHKEIIIEEENYKIFSVDTSSPHGIIMAWQKIWEMEEQGLLNRAYTVDYEKYYPDGKIEIFIALK</sequence>
<dbReference type="PANTHER" id="PTHR36444">
    <property type="entry name" value="TRANSCRIPTIONAL REGULATOR PROTEIN YOBU-RELATED"/>
    <property type="match status" value="1"/>
</dbReference>
<dbReference type="PANTHER" id="PTHR36444:SF2">
    <property type="entry name" value="TRANSCRIPTIONAL REGULATOR PROTEIN YOBU-RELATED"/>
    <property type="match status" value="1"/>
</dbReference>
<dbReference type="Proteomes" id="UP000241238">
    <property type="component" value="Chromosome"/>
</dbReference>
<dbReference type="GeneID" id="77468091"/>
<dbReference type="EMBL" id="CP028103">
    <property type="protein sequence ID" value="AVQ31311.1"/>
    <property type="molecule type" value="Genomic_DNA"/>
</dbReference>
<dbReference type="Gene3D" id="3.20.80.10">
    <property type="entry name" value="Regulatory factor, effector binding domain"/>
    <property type="match status" value="1"/>
</dbReference>
<gene>
    <name evidence="1" type="ORF">C4N18_08805</name>
</gene>
<proteinExistence type="predicted"/>
<evidence type="ECO:0000313" key="1">
    <source>
        <dbReference type="EMBL" id="AVQ31311.1"/>
    </source>
</evidence>
<evidence type="ECO:0008006" key="3">
    <source>
        <dbReference type="Google" id="ProtNLM"/>
    </source>
</evidence>
<protein>
    <recommendedName>
        <fullName evidence="3">Transcriptional regulator, effector binding domain protein</fullName>
    </recommendedName>
</protein>
<dbReference type="InterPro" id="IPR011256">
    <property type="entry name" value="Reg_factor_effector_dom_sf"/>
</dbReference>
<accession>A0ABN5JJN7</accession>
<organism evidence="1 2">
    <name type="scientific">Fusobacterium varium ATCC 27725</name>
    <dbReference type="NCBI Taxonomy" id="469618"/>
    <lineage>
        <taxon>Bacteria</taxon>
        <taxon>Fusobacteriati</taxon>
        <taxon>Fusobacteriota</taxon>
        <taxon>Fusobacteriia</taxon>
        <taxon>Fusobacteriales</taxon>
        <taxon>Fusobacteriaceae</taxon>
        <taxon>Fusobacterium</taxon>
    </lineage>
</organism>
<keyword evidence="2" id="KW-1185">Reference proteome</keyword>
<reference evidence="2" key="1">
    <citation type="journal article" date="2018" name="MSphere">
        <title>Fusobacterium Genomics Using MinION and Illumina Sequencing Enables Genome Completion and Correction.</title>
        <authorList>
            <person name="Todd S.M."/>
            <person name="Settlage R.E."/>
            <person name="Lahmers K.K."/>
            <person name="Slade D.J."/>
        </authorList>
    </citation>
    <scope>NUCLEOTIDE SEQUENCE [LARGE SCALE GENOMIC DNA]</scope>
    <source>
        <strain evidence="2">ATCC 27725</strain>
    </source>
</reference>